<dbReference type="Proteomes" id="UP000037315">
    <property type="component" value="Unassembled WGS sequence"/>
</dbReference>
<dbReference type="CDD" id="cd00293">
    <property type="entry name" value="USP-like"/>
    <property type="match status" value="1"/>
</dbReference>
<dbReference type="AlphaFoldDB" id="A0A0J8VR98"/>
<dbReference type="PANTHER" id="PTHR46268:SF6">
    <property type="entry name" value="UNIVERSAL STRESS PROTEIN UP12"/>
    <property type="match status" value="1"/>
</dbReference>
<gene>
    <name evidence="3" type="ORF">ACH50_04020</name>
</gene>
<proteinExistence type="inferred from homology"/>
<dbReference type="EMBL" id="LFEJ01000004">
    <property type="protein sequence ID" value="KMV36013.1"/>
    <property type="molecule type" value="Genomic_DNA"/>
</dbReference>
<accession>A0A0J8VR98</accession>
<name>A0A0J8VR98_9ENTR</name>
<dbReference type="PATRIC" id="fig|1656095.3.peg.2901"/>
<dbReference type="PANTHER" id="PTHR46268">
    <property type="entry name" value="STRESS RESPONSE PROTEIN NHAX"/>
    <property type="match status" value="1"/>
</dbReference>
<dbReference type="RefSeq" id="WP_024555861.1">
    <property type="nucleotide sequence ID" value="NZ_LFEJ01000004.1"/>
</dbReference>
<dbReference type="SUPFAM" id="SSF52402">
    <property type="entry name" value="Adenine nucleotide alpha hydrolases-like"/>
    <property type="match status" value="2"/>
</dbReference>
<dbReference type="OrthoDB" id="9804721at2"/>
<sequence>MNKPVIACLEASAAARSVCDYAAWAAATLGAPLALLHMLAEVDRPDVMIGETSLTAQLGEVEAERRRLRMAQGQALLAECAARLKPSGYEKAQQLQKQGSPAEILQELTETRLLVLGDDGARHPVGSPLESLIRLHRGTVLAVPETFTAPSRALFAYDASMECRKHLARLTASPLLYGMECHIVMVNGNATALQDAFEALHKAGIRAQAFMLEGTSVADSLCRHAQAHNIDLIVMGAWGHSQRRRYFIGRHAADMLFRRRLPLMLLR</sequence>
<dbReference type="Gene3D" id="3.40.50.12370">
    <property type="match status" value="1"/>
</dbReference>
<reference evidence="3 4" key="1">
    <citation type="submission" date="2015-06" db="EMBL/GenBank/DDBJ databases">
        <title>Genome sequencing of Cronobacter sp. strain DJ34 isolated from petroleum contaminated sludge of Duliajan Oil Fields, Assam, India.</title>
        <authorList>
            <person name="Pal S."/>
            <person name="Banerjee T.D."/>
            <person name="Roy A."/>
            <person name="Sar P."/>
            <person name="Kazy S.K."/>
        </authorList>
    </citation>
    <scope>NUCLEOTIDE SEQUENCE [LARGE SCALE GENOMIC DNA]</scope>
    <source>
        <strain evidence="3 4">DJ34</strain>
    </source>
</reference>
<evidence type="ECO:0000259" key="2">
    <source>
        <dbReference type="Pfam" id="PF00582"/>
    </source>
</evidence>
<dbReference type="STRING" id="1121863.GCA_000621185_04154"/>
<evidence type="ECO:0000256" key="1">
    <source>
        <dbReference type="ARBA" id="ARBA00008791"/>
    </source>
</evidence>
<dbReference type="InterPro" id="IPR006016">
    <property type="entry name" value="UspA"/>
</dbReference>
<comment type="similarity">
    <text evidence="1">Belongs to the universal stress protein A family.</text>
</comment>
<feature type="domain" description="UspA" evidence="2">
    <location>
        <begin position="196"/>
        <end position="256"/>
    </location>
</feature>
<evidence type="ECO:0000313" key="3">
    <source>
        <dbReference type="EMBL" id="KMV36013.1"/>
    </source>
</evidence>
<evidence type="ECO:0000313" key="4">
    <source>
        <dbReference type="Proteomes" id="UP000037315"/>
    </source>
</evidence>
<keyword evidence="4" id="KW-1185">Reference proteome</keyword>
<dbReference type="Pfam" id="PF00582">
    <property type="entry name" value="Usp"/>
    <property type="match status" value="2"/>
</dbReference>
<comment type="caution">
    <text evidence="3">The sequence shown here is derived from an EMBL/GenBank/DDBJ whole genome shotgun (WGS) entry which is preliminary data.</text>
</comment>
<protein>
    <submittedName>
        <fullName evidence="3">Universal stress protein</fullName>
    </submittedName>
</protein>
<organism evidence="3 4">
    <name type="scientific">Franconibacter pulveris</name>
    <dbReference type="NCBI Taxonomy" id="435910"/>
    <lineage>
        <taxon>Bacteria</taxon>
        <taxon>Pseudomonadati</taxon>
        <taxon>Pseudomonadota</taxon>
        <taxon>Gammaproteobacteria</taxon>
        <taxon>Enterobacterales</taxon>
        <taxon>Enterobacteriaceae</taxon>
        <taxon>Franconibacter</taxon>
    </lineage>
</organism>
<feature type="domain" description="UspA" evidence="2">
    <location>
        <begin position="1"/>
        <end position="144"/>
    </location>
</feature>